<evidence type="ECO:0008006" key="4">
    <source>
        <dbReference type="Google" id="ProtNLM"/>
    </source>
</evidence>
<dbReference type="RefSeq" id="WP_341370749.1">
    <property type="nucleotide sequence ID" value="NZ_JBBPCO010000007.1"/>
</dbReference>
<feature type="transmembrane region" description="Helical" evidence="1">
    <location>
        <begin position="401"/>
        <end position="423"/>
    </location>
</feature>
<protein>
    <recommendedName>
        <fullName evidence="4">Permease</fullName>
    </recommendedName>
</protein>
<evidence type="ECO:0000313" key="3">
    <source>
        <dbReference type="Proteomes" id="UP001446205"/>
    </source>
</evidence>
<feature type="transmembrane region" description="Helical" evidence="1">
    <location>
        <begin position="378"/>
        <end position="395"/>
    </location>
</feature>
<feature type="transmembrane region" description="Helical" evidence="1">
    <location>
        <begin position="65"/>
        <end position="87"/>
    </location>
</feature>
<dbReference type="Proteomes" id="UP001446205">
    <property type="component" value="Unassembled WGS sequence"/>
</dbReference>
<feature type="transmembrane region" description="Helical" evidence="1">
    <location>
        <begin position="237"/>
        <end position="256"/>
    </location>
</feature>
<feature type="transmembrane region" description="Helical" evidence="1">
    <location>
        <begin position="99"/>
        <end position="118"/>
    </location>
</feature>
<evidence type="ECO:0000256" key="1">
    <source>
        <dbReference type="SAM" id="Phobius"/>
    </source>
</evidence>
<sequence>MSSEARSRTSGAGLSFEQAPPIGGPLRFFITAPLFLLLAALLILWQGPALFASRWTPGMLAATHAVTLGFLAQAMMGALLQMLPVVAGSPVSRPHATAALVHVLTLPGTLTLLLGFLLQQAVFFHAALMLLGAGFAVFASAIGISLWRAPANNPGVRAMRLALITLLVTVLLGTYLALGHAGDVPLARFPLTDLHLAWGMLGWVGILIAGVAYQVVPMFQLTPGYPGRMTRWLGGSLFFLLAVFSLAAGLPAAAFLRPPSGIGLALGFLGFAAITLRLQARRRRRLPDVTLDFWRVSMISLILAALLWSTTQMIPQWQAVAGYPLLLGILFIVGFAVSAVNGMLYKILPFLAWFHLQSRLRGTAPNIRELLPENRARLQFRLHLSALVLLVLAILDPETFAYPAGILSTASSGLLWWNLFLAWRVYIKRTQALTG</sequence>
<gene>
    <name evidence="2" type="ORF">WOB96_07910</name>
</gene>
<accession>A0ABU9D841</accession>
<proteinExistence type="predicted"/>
<feature type="transmembrane region" description="Helical" evidence="1">
    <location>
        <begin position="26"/>
        <end position="45"/>
    </location>
</feature>
<feature type="transmembrane region" description="Helical" evidence="1">
    <location>
        <begin position="292"/>
        <end position="311"/>
    </location>
</feature>
<feature type="transmembrane region" description="Helical" evidence="1">
    <location>
        <begin position="198"/>
        <end position="216"/>
    </location>
</feature>
<keyword evidence="1" id="KW-0472">Membrane</keyword>
<keyword evidence="3" id="KW-1185">Reference proteome</keyword>
<feature type="transmembrane region" description="Helical" evidence="1">
    <location>
        <begin position="159"/>
        <end position="178"/>
    </location>
</feature>
<feature type="transmembrane region" description="Helical" evidence="1">
    <location>
        <begin position="262"/>
        <end position="280"/>
    </location>
</feature>
<evidence type="ECO:0000313" key="2">
    <source>
        <dbReference type="EMBL" id="MEK8089691.1"/>
    </source>
</evidence>
<dbReference type="EMBL" id="JBBPCO010000007">
    <property type="protein sequence ID" value="MEK8089691.1"/>
    <property type="molecule type" value="Genomic_DNA"/>
</dbReference>
<feature type="transmembrane region" description="Helical" evidence="1">
    <location>
        <begin position="323"/>
        <end position="345"/>
    </location>
</feature>
<name>A0ABU9D841_9PROT</name>
<organism evidence="2 3">
    <name type="scientific">Thermithiobacillus plumbiphilus</name>
    <dbReference type="NCBI Taxonomy" id="1729899"/>
    <lineage>
        <taxon>Bacteria</taxon>
        <taxon>Pseudomonadati</taxon>
        <taxon>Pseudomonadota</taxon>
        <taxon>Acidithiobacillia</taxon>
        <taxon>Acidithiobacillales</taxon>
        <taxon>Thermithiobacillaceae</taxon>
        <taxon>Thermithiobacillus</taxon>
    </lineage>
</organism>
<feature type="transmembrane region" description="Helical" evidence="1">
    <location>
        <begin position="124"/>
        <end position="147"/>
    </location>
</feature>
<comment type="caution">
    <text evidence="2">The sequence shown here is derived from an EMBL/GenBank/DDBJ whole genome shotgun (WGS) entry which is preliminary data.</text>
</comment>
<keyword evidence="1" id="KW-1133">Transmembrane helix</keyword>
<keyword evidence="1" id="KW-0812">Transmembrane</keyword>
<reference evidence="2 3" key="1">
    <citation type="submission" date="2024-04" db="EMBL/GenBank/DDBJ databases">
        <authorList>
            <person name="Abashina T."/>
            <person name="Shaikin A."/>
        </authorList>
    </citation>
    <scope>NUCLEOTIDE SEQUENCE [LARGE SCALE GENOMIC DNA]</scope>
    <source>
        <strain evidence="2 3">AAFK</strain>
    </source>
</reference>